<dbReference type="InterPro" id="IPR030395">
    <property type="entry name" value="GP_PDE_dom"/>
</dbReference>
<reference evidence="4" key="1">
    <citation type="submission" date="2022-07" db="EMBL/GenBank/DDBJ databases">
        <title>Draft genome sequence of Zalerion maritima ATCC 34329, a (micro)plastics degrading marine fungus.</title>
        <authorList>
            <person name="Paco A."/>
            <person name="Goncalves M.F.M."/>
            <person name="Rocha-Santos T.A.P."/>
            <person name="Alves A."/>
        </authorList>
    </citation>
    <scope>NUCLEOTIDE SEQUENCE</scope>
    <source>
        <strain evidence="4">ATCC 34329</strain>
    </source>
</reference>
<evidence type="ECO:0000313" key="5">
    <source>
        <dbReference type="Proteomes" id="UP001201980"/>
    </source>
</evidence>
<evidence type="ECO:0000313" key="4">
    <source>
        <dbReference type="EMBL" id="KAJ2893935.1"/>
    </source>
</evidence>
<dbReference type="GO" id="GO:0006629">
    <property type="term" value="P:lipid metabolic process"/>
    <property type="evidence" value="ECO:0007669"/>
    <property type="project" value="InterPro"/>
</dbReference>
<dbReference type="PROSITE" id="PS51704">
    <property type="entry name" value="GP_PDE"/>
    <property type="match status" value="1"/>
</dbReference>
<dbReference type="GO" id="GO:0008081">
    <property type="term" value="F:phosphoric diester hydrolase activity"/>
    <property type="evidence" value="ECO:0007669"/>
    <property type="project" value="InterPro"/>
</dbReference>
<organism evidence="4 5">
    <name type="scientific">Zalerion maritima</name>
    <dbReference type="NCBI Taxonomy" id="339359"/>
    <lineage>
        <taxon>Eukaryota</taxon>
        <taxon>Fungi</taxon>
        <taxon>Dikarya</taxon>
        <taxon>Ascomycota</taxon>
        <taxon>Pezizomycotina</taxon>
        <taxon>Sordariomycetes</taxon>
        <taxon>Lulworthiomycetidae</taxon>
        <taxon>Lulworthiales</taxon>
        <taxon>Lulworthiaceae</taxon>
        <taxon>Zalerion</taxon>
    </lineage>
</organism>
<sequence>MTPMALLLEESRAISTGSKSVARNSGLRHTKPALAGKMEPNEKTPPVAEDAKVPTFPEIPFTRALVVDPTAEDGQAKQVPQAIAHRGYKAMYPENTMSAFKAAVKVGAHAIETDIHLSKDGVVVLSHIDQDGTLKRCFGVDKKEPMPRLSELLEYLAMPEAGHLWLFLDVKRDDDPEELLSLTRRTIDHAETAVRKDNGQAKPWKDRIVVGGWSEDYISLITKMFPGFGAALIGFSVKYARQFFEVPNLGFNMLQKILVGPIGSRFIKDVRAADRPLFLWTVNDEEWMDWSINKKVDGVITDDPKLFLEVCKRATDGDFEGPGGHYGSRGRRQVPLRRKAKLYAQIAWAQILIFVMSWYFFASLKKQHGRKVDK</sequence>
<dbReference type="PANTHER" id="PTHR43805:SF1">
    <property type="entry name" value="GP-PDE DOMAIN-CONTAINING PROTEIN"/>
    <property type="match status" value="1"/>
</dbReference>
<dbReference type="AlphaFoldDB" id="A0AAD5RH22"/>
<dbReference type="Gene3D" id="3.20.20.190">
    <property type="entry name" value="Phosphatidylinositol (PI) phosphodiesterase"/>
    <property type="match status" value="1"/>
</dbReference>
<protein>
    <submittedName>
        <fullName evidence="4">PLC-like phosphodiesterase</fullName>
    </submittedName>
</protein>
<dbReference type="PANTHER" id="PTHR43805">
    <property type="entry name" value="GLYCEROPHOSPHORYL DIESTER PHOSPHODIESTERASE"/>
    <property type="match status" value="1"/>
</dbReference>
<feature type="transmembrane region" description="Helical" evidence="2">
    <location>
        <begin position="342"/>
        <end position="361"/>
    </location>
</feature>
<dbReference type="InterPro" id="IPR017946">
    <property type="entry name" value="PLC-like_Pdiesterase_TIM-brl"/>
</dbReference>
<dbReference type="Proteomes" id="UP001201980">
    <property type="component" value="Unassembled WGS sequence"/>
</dbReference>
<evidence type="ECO:0000259" key="3">
    <source>
        <dbReference type="PROSITE" id="PS51704"/>
    </source>
</evidence>
<comment type="caution">
    <text evidence="4">The sequence shown here is derived from an EMBL/GenBank/DDBJ whole genome shotgun (WGS) entry which is preliminary data.</text>
</comment>
<keyword evidence="2" id="KW-0812">Transmembrane</keyword>
<keyword evidence="2" id="KW-1133">Transmembrane helix</keyword>
<keyword evidence="5" id="KW-1185">Reference proteome</keyword>
<feature type="domain" description="GP-PDE" evidence="3">
    <location>
        <begin position="80"/>
        <end position="311"/>
    </location>
</feature>
<feature type="region of interest" description="Disordered" evidence="1">
    <location>
        <begin position="15"/>
        <end position="50"/>
    </location>
</feature>
<dbReference type="EMBL" id="JAKWBI020000548">
    <property type="protein sequence ID" value="KAJ2893935.1"/>
    <property type="molecule type" value="Genomic_DNA"/>
</dbReference>
<keyword evidence="2" id="KW-0472">Membrane</keyword>
<dbReference type="SUPFAM" id="SSF51695">
    <property type="entry name" value="PLC-like phosphodiesterases"/>
    <property type="match status" value="1"/>
</dbReference>
<proteinExistence type="predicted"/>
<gene>
    <name evidence="4" type="ORF">MKZ38_008071</name>
</gene>
<name>A0AAD5RH22_9PEZI</name>
<dbReference type="Pfam" id="PF03009">
    <property type="entry name" value="GDPD"/>
    <property type="match status" value="1"/>
</dbReference>
<evidence type="ECO:0000256" key="2">
    <source>
        <dbReference type="SAM" id="Phobius"/>
    </source>
</evidence>
<accession>A0AAD5RH22</accession>
<evidence type="ECO:0000256" key="1">
    <source>
        <dbReference type="SAM" id="MobiDB-lite"/>
    </source>
</evidence>